<feature type="compositionally biased region" description="Pro residues" evidence="2">
    <location>
        <begin position="893"/>
        <end position="902"/>
    </location>
</feature>
<feature type="compositionally biased region" description="Basic and acidic residues" evidence="2">
    <location>
        <begin position="689"/>
        <end position="713"/>
    </location>
</feature>
<reference evidence="3" key="1">
    <citation type="submission" date="2020-07" db="EMBL/GenBank/DDBJ databases">
        <title>A long reads based de novo assembly of the rainbow trout Arlee double haploid line genome.</title>
        <authorList>
            <person name="Gao G."/>
            <person name="Palti Y."/>
        </authorList>
    </citation>
    <scope>NUCLEOTIDE SEQUENCE [LARGE SCALE GENOMIC DNA]</scope>
</reference>
<feature type="compositionally biased region" description="Basic residues" evidence="2">
    <location>
        <begin position="12"/>
        <end position="28"/>
    </location>
</feature>
<keyword evidence="4" id="KW-1185">Reference proteome</keyword>
<sequence length="1207" mass="129398">MEGPSQSSGFRQSRRSRSQRDRERRRRRVDLAEQRATSPSSGSEKELCGPGSVLVPGGRECRPGFAGPRHRPPRRRKRKSVYCEEDIIDGFSIASFNSFEALEMDCSMKPTQRAAMLMGRGSKRKRGPEENGKRPLSEPEEGAPPSFSRSCWKKRKIEVKVHRMRYTGVICSCHVTFGFESILEPIPVSMASMGKGCPTLPLPGRCGLSRLAVTPRVSGLERSQERSLEPPYPEPLSTSPSFSCLPSLSPAMVARPGQLNGSSDGLRHNAHHNPSPPHSKHKSFLTFPGRHPSIYSMGINNRNGTSVKPPSSSAASSSLSIRPPTPSSSMSMSLIRGPGSLASLRPPSRAGSGAMFTPSPGLPPPPPLLTSHSGGLNSHFLASPSSGSSGRSSQAQPGIQPLAFQFHQHNHQHQHTHTHQHFTPFLHPTPSAPPPQHLVSDYILPCQIGFHRFFPQYPPPPVPGIQPVLPPNGPFSSLQGAFQPKGTSPEMTARLGVVPHHLQPKDPRLTDPFGTSLKVSNKPGKWCAMHVRVAWMILRHQKKVKLMQADPHKLDFRNEMLARLPGSGGLGTLGPLGGGGLPSAHDLNRPASLFTATGGSYAVRLVSAHQSRCLYTCVADPYGRSPPFTPLGALGSGAFGGLGSPTLANSSVFGHKEPPAVGGLPNPHDPWNRLHGGPPPLAGPSWAKGAEKRDERDTGKDIIHIKDEKDRDNMLYGRQPVRMSPVAPALTLQQHRGSTPVSHINGHGGPLGGPSSLTEDLTRRDGDKRLLLSVSSRPPPLGPSSSAAATDRDRPRSSSSSVLTTPPPSGLGAPSPLDLYPRQQPAALHSLHSEPSHSSQREGGPPASSCSSATVTSLSQGKKPDRTNTPVPKPPPVKVKEERKEEPELVPISLPPPLPPNYDRPNSRPHHRSATPSSLSLTSTSGVPLPPPTPHNPHHHLSLLERSRAQAAIEAYLGSTQGGGGIVVGPGGERFSTHPHGPPQGHGQHPHSFQWDPWRELAAQQQQQQRREAMALRSDPHLALRSDPHLRFLEAERAAALAAAVAANNPHHHPPTSTSSLGPPGGGLMDEQQRAQILREDFERARYFGMHAHPHLSGSHHPPGSHAAHLEQLHAGMLSHSHLHQPGASNSSPHHPSLYSRLGPLHTHHVPNGILAKTPAGLVGALSVGAPPPLIPSVTSRSSTPTRRLGGPGDLALYSSHKEGESR</sequence>
<feature type="compositionally biased region" description="Basic residues" evidence="2">
    <location>
        <begin position="68"/>
        <end position="79"/>
    </location>
</feature>
<feature type="region of interest" description="Disordered" evidence="2">
    <location>
        <begin position="1"/>
        <end position="79"/>
    </location>
</feature>
<feature type="region of interest" description="Disordered" evidence="2">
    <location>
        <begin position="1048"/>
        <end position="1069"/>
    </location>
</feature>
<feature type="compositionally biased region" description="Low complexity" evidence="2">
    <location>
        <begin position="797"/>
        <end position="816"/>
    </location>
</feature>
<feature type="compositionally biased region" description="Low complexity" evidence="2">
    <location>
        <begin position="847"/>
        <end position="859"/>
    </location>
</feature>
<evidence type="ECO:0000313" key="4">
    <source>
        <dbReference type="Proteomes" id="UP000694395"/>
    </source>
</evidence>
<proteinExistence type="predicted"/>
<evidence type="ECO:0000256" key="2">
    <source>
        <dbReference type="SAM" id="MobiDB-lite"/>
    </source>
</evidence>
<feature type="compositionally biased region" description="Basic and acidic residues" evidence="2">
    <location>
        <begin position="760"/>
        <end position="770"/>
    </location>
</feature>
<dbReference type="GeneTree" id="ENSGT00940000161032"/>
<feature type="compositionally biased region" description="Low complexity" evidence="2">
    <location>
        <begin position="311"/>
        <end position="320"/>
    </location>
</feature>
<organism evidence="3 4">
    <name type="scientific">Oncorhynchus mykiss</name>
    <name type="common">Rainbow trout</name>
    <name type="synonym">Salmo gairdneri</name>
    <dbReference type="NCBI Taxonomy" id="8022"/>
    <lineage>
        <taxon>Eukaryota</taxon>
        <taxon>Metazoa</taxon>
        <taxon>Chordata</taxon>
        <taxon>Craniata</taxon>
        <taxon>Vertebrata</taxon>
        <taxon>Euteleostomi</taxon>
        <taxon>Actinopterygii</taxon>
        <taxon>Neopterygii</taxon>
        <taxon>Teleostei</taxon>
        <taxon>Protacanthopterygii</taxon>
        <taxon>Salmoniformes</taxon>
        <taxon>Salmonidae</taxon>
        <taxon>Salmoninae</taxon>
        <taxon>Oncorhynchus</taxon>
    </lineage>
</organism>
<feature type="compositionally biased region" description="Basic and acidic residues" evidence="2">
    <location>
        <begin position="127"/>
        <end position="137"/>
    </location>
</feature>
<dbReference type="PANTHER" id="PTHR14429">
    <property type="entry name" value="FIBROSIN FAMILY MEMBER"/>
    <property type="match status" value="1"/>
</dbReference>
<dbReference type="PANTHER" id="PTHR14429:SF24">
    <property type="entry name" value="FIBROSIN"/>
    <property type="match status" value="1"/>
</dbReference>
<accession>A0A8K9WQP4</accession>
<reference evidence="3" key="2">
    <citation type="submission" date="2025-08" db="UniProtKB">
        <authorList>
            <consortium name="Ensembl"/>
        </authorList>
    </citation>
    <scope>IDENTIFICATION</scope>
</reference>
<protein>
    <submittedName>
        <fullName evidence="3">Fibrosin</fullName>
    </submittedName>
</protein>
<feature type="region of interest" description="Disordered" evidence="2">
    <location>
        <begin position="215"/>
        <end position="240"/>
    </location>
</feature>
<feature type="region of interest" description="Disordered" evidence="2">
    <location>
        <begin position="253"/>
        <end position="396"/>
    </location>
</feature>
<dbReference type="Ensembl" id="ENSOMYT00000138102.1">
    <property type="protein sequence ID" value="ENSOMYP00000117510.1"/>
    <property type="gene ID" value="ENSOMYG00000029600.2"/>
</dbReference>
<evidence type="ECO:0000313" key="3">
    <source>
        <dbReference type="Ensembl" id="ENSOMYP00000117510.1"/>
    </source>
</evidence>
<feature type="region of interest" description="Disordered" evidence="2">
    <location>
        <begin position="657"/>
        <end position="714"/>
    </location>
</feature>
<feature type="compositionally biased region" description="Low complexity" evidence="2">
    <location>
        <begin position="914"/>
        <end position="927"/>
    </location>
</feature>
<feature type="region of interest" description="Disordered" evidence="2">
    <location>
        <begin position="967"/>
        <end position="993"/>
    </location>
</feature>
<name>A0A8K9WQP4_ONCMY</name>
<feature type="region of interest" description="Disordered" evidence="2">
    <location>
        <begin position="734"/>
        <end position="940"/>
    </location>
</feature>
<feature type="compositionally biased region" description="Low complexity" evidence="2">
    <location>
        <begin position="1179"/>
        <end position="1188"/>
    </location>
</feature>
<evidence type="ECO:0000256" key="1">
    <source>
        <dbReference type="ARBA" id="ARBA00022553"/>
    </source>
</evidence>
<dbReference type="PRINTS" id="PR02044">
    <property type="entry name" value="FIBROSIN1LPF"/>
</dbReference>
<dbReference type="InterPro" id="IPR023246">
    <property type="entry name" value="AUTS2"/>
</dbReference>
<feature type="compositionally biased region" description="Polar residues" evidence="2">
    <location>
        <begin position="298"/>
        <end position="310"/>
    </location>
</feature>
<feature type="region of interest" description="Disordered" evidence="2">
    <location>
        <begin position="1174"/>
        <end position="1207"/>
    </location>
</feature>
<keyword evidence="1" id="KW-0597">Phosphoprotein</keyword>
<reference evidence="3" key="3">
    <citation type="submission" date="2025-09" db="UniProtKB">
        <authorList>
            <consortium name="Ensembl"/>
        </authorList>
    </citation>
    <scope>IDENTIFICATION</scope>
</reference>
<dbReference type="Proteomes" id="UP000694395">
    <property type="component" value="Chromosome 20"/>
</dbReference>
<dbReference type="Pfam" id="PF15336">
    <property type="entry name" value="Auts2"/>
    <property type="match status" value="1"/>
</dbReference>
<feature type="compositionally biased region" description="Basic and acidic residues" evidence="2">
    <location>
        <begin position="878"/>
        <end position="887"/>
    </location>
</feature>
<dbReference type="AlphaFoldDB" id="A0A8K9WQP4"/>
<feature type="compositionally biased region" description="Low complexity" evidence="2">
    <location>
        <begin position="369"/>
        <end position="396"/>
    </location>
</feature>
<feature type="region of interest" description="Disordered" evidence="2">
    <location>
        <begin position="1121"/>
        <end position="1144"/>
    </location>
</feature>
<feature type="compositionally biased region" description="Low complexity" evidence="2">
    <location>
        <begin position="1"/>
        <end position="11"/>
    </location>
</feature>
<feature type="region of interest" description="Disordered" evidence="2">
    <location>
        <begin position="118"/>
        <end position="148"/>
    </location>
</feature>